<dbReference type="RefSeq" id="WP_218564325.1">
    <property type="nucleotide sequence ID" value="NZ_CP091516.1"/>
</dbReference>
<dbReference type="AlphaFoldDB" id="A0A377QZR0"/>
<evidence type="ECO:0000313" key="1">
    <source>
        <dbReference type="EMBL" id="STR00048.1"/>
    </source>
</evidence>
<dbReference type="Proteomes" id="UP000254293">
    <property type="component" value="Unassembled WGS sequence"/>
</dbReference>
<proteinExistence type="predicted"/>
<dbReference type="EMBL" id="UGJJ01000001">
    <property type="protein sequence ID" value="STR00048.1"/>
    <property type="molecule type" value="Genomic_DNA"/>
</dbReference>
<evidence type="ECO:0000313" key="2">
    <source>
        <dbReference type="Proteomes" id="UP000254293"/>
    </source>
</evidence>
<gene>
    <name evidence="1" type="ORF">NCTC13336_00238</name>
</gene>
<keyword evidence="2" id="KW-1185">Reference proteome</keyword>
<sequence>MFTSGYYITAELWIKDPIRLAEAEQALAQLAEKTLTETVCSIFTVHHDTIESSRFLLWE</sequence>
<reference evidence="1 2" key="1">
    <citation type="submission" date="2018-06" db="EMBL/GenBank/DDBJ databases">
        <authorList>
            <consortium name="Pathogen Informatics"/>
            <person name="Doyle S."/>
        </authorList>
    </citation>
    <scope>NUCLEOTIDE SEQUENCE [LARGE SCALE GENOMIC DNA]</scope>
    <source>
        <strain evidence="1 2">NCTC13336</strain>
    </source>
</reference>
<protein>
    <submittedName>
        <fullName evidence="1">Uncharacterized protein</fullName>
    </submittedName>
</protein>
<dbReference type="InterPro" id="IPR011008">
    <property type="entry name" value="Dimeric_a/b-barrel"/>
</dbReference>
<name>A0A377QZR0_9NEIS</name>
<accession>A0A377QZR0</accession>
<dbReference type="Gene3D" id="3.30.70.100">
    <property type="match status" value="1"/>
</dbReference>
<dbReference type="SUPFAM" id="SSF54909">
    <property type="entry name" value="Dimeric alpha+beta barrel"/>
    <property type="match status" value="1"/>
</dbReference>
<organism evidence="1 2">
    <name type="scientific">Kingella potus</name>
    <dbReference type="NCBI Taxonomy" id="265175"/>
    <lineage>
        <taxon>Bacteria</taxon>
        <taxon>Pseudomonadati</taxon>
        <taxon>Pseudomonadota</taxon>
        <taxon>Betaproteobacteria</taxon>
        <taxon>Neisseriales</taxon>
        <taxon>Neisseriaceae</taxon>
        <taxon>Kingella</taxon>
    </lineage>
</organism>